<comment type="caution">
    <text evidence="1">The sequence shown here is derived from an EMBL/GenBank/DDBJ whole genome shotgun (WGS) entry which is preliminary data.</text>
</comment>
<reference evidence="1" key="2">
    <citation type="journal article" date="2023" name="IMA Fungus">
        <title>Comparative genomic study of the Penicillium genus elucidates a diverse pangenome and 15 lateral gene transfer events.</title>
        <authorList>
            <person name="Petersen C."/>
            <person name="Sorensen T."/>
            <person name="Nielsen M.R."/>
            <person name="Sondergaard T.E."/>
            <person name="Sorensen J.L."/>
            <person name="Fitzpatrick D.A."/>
            <person name="Frisvad J.C."/>
            <person name="Nielsen K.L."/>
        </authorList>
    </citation>
    <scope>NUCLEOTIDE SEQUENCE</scope>
    <source>
        <strain evidence="1">IBT 21472</strain>
    </source>
</reference>
<dbReference type="AlphaFoldDB" id="A0A9W9KU62"/>
<gene>
    <name evidence="1" type="ORF">N7476_011411</name>
</gene>
<accession>A0A9W9KU62</accession>
<reference evidence="1" key="1">
    <citation type="submission" date="2022-12" db="EMBL/GenBank/DDBJ databases">
        <authorList>
            <person name="Petersen C."/>
        </authorList>
    </citation>
    <scope>NUCLEOTIDE SEQUENCE</scope>
    <source>
        <strain evidence="1">IBT 21472</strain>
    </source>
</reference>
<dbReference type="OrthoDB" id="4425169at2759"/>
<evidence type="ECO:0000313" key="2">
    <source>
        <dbReference type="Proteomes" id="UP001147746"/>
    </source>
</evidence>
<dbReference type="InterPro" id="IPR011008">
    <property type="entry name" value="Dimeric_a/b-barrel"/>
</dbReference>
<organism evidence="1 2">
    <name type="scientific">Penicillium atrosanguineum</name>
    <dbReference type="NCBI Taxonomy" id="1132637"/>
    <lineage>
        <taxon>Eukaryota</taxon>
        <taxon>Fungi</taxon>
        <taxon>Dikarya</taxon>
        <taxon>Ascomycota</taxon>
        <taxon>Pezizomycotina</taxon>
        <taxon>Eurotiomycetes</taxon>
        <taxon>Eurotiomycetidae</taxon>
        <taxon>Eurotiales</taxon>
        <taxon>Aspergillaceae</taxon>
        <taxon>Penicillium</taxon>
    </lineage>
</organism>
<evidence type="ECO:0000313" key="1">
    <source>
        <dbReference type="EMBL" id="KAJ5299854.1"/>
    </source>
</evidence>
<dbReference type="EMBL" id="JAPZBO010000010">
    <property type="protein sequence ID" value="KAJ5299854.1"/>
    <property type="molecule type" value="Genomic_DNA"/>
</dbReference>
<sequence length="213" mass="23954">MAITEFLFPALKNDKASVEMITRIAPIFRKKLTHPNPGFLQGFRGFVVTENGKDVREDFREIVIFEWDKMDSFHHFVKSDQLKDAVSSIKHLMNGPPTLQLFDTNVGPKDAASSPIVEIIQARISKPDHIDASLKAWEKLSGHVAERQTTVTYGKSLNLENYVVAGIIGWQGLKEYSEGSQDERFLEALDSLKSLGEISRITVEVEAIELEPL</sequence>
<protein>
    <submittedName>
        <fullName evidence="1">Uncharacterized protein</fullName>
    </submittedName>
</protein>
<keyword evidence="2" id="KW-1185">Reference proteome</keyword>
<name>A0A9W9KU62_9EURO</name>
<dbReference type="SUPFAM" id="SSF54909">
    <property type="entry name" value="Dimeric alpha+beta barrel"/>
    <property type="match status" value="1"/>
</dbReference>
<dbReference type="Proteomes" id="UP001147746">
    <property type="component" value="Unassembled WGS sequence"/>
</dbReference>
<proteinExistence type="predicted"/>